<dbReference type="CDD" id="cd03112">
    <property type="entry name" value="CobW-like"/>
    <property type="match status" value="1"/>
</dbReference>
<evidence type="ECO:0000256" key="5">
    <source>
        <dbReference type="ARBA" id="ARBA00045658"/>
    </source>
</evidence>
<dbReference type="InterPro" id="IPR027417">
    <property type="entry name" value="P-loop_NTPase"/>
</dbReference>
<dbReference type="GO" id="GO:0000166">
    <property type="term" value="F:nucleotide binding"/>
    <property type="evidence" value="ECO:0007669"/>
    <property type="project" value="UniProtKB-KW"/>
</dbReference>
<dbReference type="Gene3D" id="3.30.1220.10">
    <property type="entry name" value="CobW-like, C-terminal domain"/>
    <property type="match status" value="1"/>
</dbReference>
<comment type="similarity">
    <text evidence="4">Belongs to the SIMIBI class G3E GTPase family. ZNG1 subfamily.</text>
</comment>
<dbReference type="OrthoDB" id="9808822at2"/>
<dbReference type="InterPro" id="IPR011629">
    <property type="entry name" value="CobW-like_C"/>
</dbReference>
<accession>A0A5M6I651</accession>
<reference evidence="9 10" key="1">
    <citation type="submission" date="2019-09" db="EMBL/GenBank/DDBJ databases">
        <title>Genome sequence of Roseospira marina, one of the more divergent members of the non-sulfur purple photosynthetic bacterial family, the Rhodospirillaceae.</title>
        <authorList>
            <person name="Meyer T."/>
            <person name="Kyndt J."/>
        </authorList>
    </citation>
    <scope>NUCLEOTIDE SEQUENCE [LARGE SCALE GENOMIC DNA]</scope>
    <source>
        <strain evidence="9 10">DSM 15113</strain>
    </source>
</reference>
<dbReference type="InterPro" id="IPR003495">
    <property type="entry name" value="CobW/HypB/UreG_nucleotide-bd"/>
</dbReference>
<dbReference type="SUPFAM" id="SSF52540">
    <property type="entry name" value="P-loop containing nucleoside triphosphate hydrolases"/>
    <property type="match status" value="1"/>
</dbReference>
<evidence type="ECO:0000256" key="1">
    <source>
        <dbReference type="ARBA" id="ARBA00022741"/>
    </source>
</evidence>
<keyword evidence="10" id="KW-1185">Reference proteome</keyword>
<keyword evidence="1" id="KW-0547">Nucleotide-binding</keyword>
<protein>
    <submittedName>
        <fullName evidence="9">GTP-binding protein</fullName>
    </submittedName>
</protein>
<sequence length="368" mass="40246">MSTLPVTVLTGFLGSGKTTLLNHLLSHPALAHTAVLINEFGEIGLDHLLVRHINEDIVLLNSGCLCCSVRGDMVTALRDLFLKRVRQEIDEFERIVIETTGLADPAPILHTLMSDPLLSNHYRLDGVVTLVDAVHGLDTLDRQPESVKQVAVADRLVLSKTDLAAPPALAALEERLARLNPTAPRLRADYGAVDPAAVLECGLFRADAKHPDVAGWLRDEALADAHTPHHDHGHEHEHEHDHDHDVNRHDDRIGAFCLTFDEPLDWDALVTGLELMVAGRGADLLRLKGIVNARHHTEPLAVHGVQHVFHPPAALPGWPVDAETGQEDRRTRLVFITRDIAPSVVERLLRSTLDLAPADDAPAPDPSA</sequence>
<dbReference type="GO" id="GO:0016787">
    <property type="term" value="F:hydrolase activity"/>
    <property type="evidence" value="ECO:0007669"/>
    <property type="project" value="UniProtKB-KW"/>
</dbReference>
<dbReference type="PANTHER" id="PTHR13748">
    <property type="entry name" value="COBW-RELATED"/>
    <property type="match status" value="1"/>
</dbReference>
<dbReference type="InterPro" id="IPR051316">
    <property type="entry name" value="Zinc-reg_GTPase_activator"/>
</dbReference>
<dbReference type="GO" id="GO:0005737">
    <property type="term" value="C:cytoplasm"/>
    <property type="evidence" value="ECO:0007669"/>
    <property type="project" value="TreeGrafter"/>
</dbReference>
<name>A0A5M6I651_9PROT</name>
<evidence type="ECO:0000256" key="7">
    <source>
        <dbReference type="SAM" id="MobiDB-lite"/>
    </source>
</evidence>
<comment type="function">
    <text evidence="5">Zinc chaperone that directly transfers zinc cofactor to target proteins, thereby activating them. Zinc is transferred from the CXCC motif in the GTPase domain to the zinc binding site in target proteins in a process requiring GTP hydrolysis.</text>
</comment>
<evidence type="ECO:0000313" key="9">
    <source>
        <dbReference type="EMBL" id="KAA5603726.1"/>
    </source>
</evidence>
<evidence type="ECO:0000256" key="6">
    <source>
        <dbReference type="ARBA" id="ARBA00049117"/>
    </source>
</evidence>
<evidence type="ECO:0000256" key="2">
    <source>
        <dbReference type="ARBA" id="ARBA00022801"/>
    </source>
</evidence>
<comment type="catalytic activity">
    <reaction evidence="6">
        <text>GTP + H2O = GDP + phosphate + H(+)</text>
        <dbReference type="Rhea" id="RHEA:19669"/>
        <dbReference type="ChEBI" id="CHEBI:15377"/>
        <dbReference type="ChEBI" id="CHEBI:15378"/>
        <dbReference type="ChEBI" id="CHEBI:37565"/>
        <dbReference type="ChEBI" id="CHEBI:43474"/>
        <dbReference type="ChEBI" id="CHEBI:58189"/>
    </reaction>
    <physiologicalReaction direction="left-to-right" evidence="6">
        <dbReference type="Rhea" id="RHEA:19670"/>
    </physiologicalReaction>
</comment>
<dbReference type="EMBL" id="VWPJ01000033">
    <property type="protein sequence ID" value="KAA5603726.1"/>
    <property type="molecule type" value="Genomic_DNA"/>
</dbReference>
<feature type="region of interest" description="Disordered" evidence="7">
    <location>
        <begin position="226"/>
        <end position="245"/>
    </location>
</feature>
<dbReference type="Proteomes" id="UP000324065">
    <property type="component" value="Unassembled WGS sequence"/>
</dbReference>
<dbReference type="AlphaFoldDB" id="A0A5M6I651"/>
<evidence type="ECO:0000313" key="10">
    <source>
        <dbReference type="Proteomes" id="UP000324065"/>
    </source>
</evidence>
<dbReference type="Gene3D" id="3.40.50.300">
    <property type="entry name" value="P-loop containing nucleotide triphosphate hydrolases"/>
    <property type="match status" value="1"/>
</dbReference>
<gene>
    <name evidence="9" type="ORF">F1188_19500</name>
</gene>
<dbReference type="SUPFAM" id="SSF90002">
    <property type="entry name" value="Hypothetical protein YjiA, C-terminal domain"/>
    <property type="match status" value="1"/>
</dbReference>
<dbReference type="RefSeq" id="WP_150064125.1">
    <property type="nucleotide sequence ID" value="NZ_JACHII010000032.1"/>
</dbReference>
<organism evidence="9 10">
    <name type="scientific">Roseospira marina</name>
    <dbReference type="NCBI Taxonomy" id="140057"/>
    <lineage>
        <taxon>Bacteria</taxon>
        <taxon>Pseudomonadati</taxon>
        <taxon>Pseudomonadota</taxon>
        <taxon>Alphaproteobacteria</taxon>
        <taxon>Rhodospirillales</taxon>
        <taxon>Rhodospirillaceae</taxon>
        <taxon>Roseospira</taxon>
    </lineage>
</organism>
<evidence type="ECO:0000256" key="4">
    <source>
        <dbReference type="ARBA" id="ARBA00034320"/>
    </source>
</evidence>
<dbReference type="InterPro" id="IPR036627">
    <property type="entry name" value="CobW-likC_sf"/>
</dbReference>
<feature type="domain" description="CobW C-terminal" evidence="8">
    <location>
        <begin position="253"/>
        <end position="353"/>
    </location>
</feature>
<comment type="caution">
    <text evidence="9">The sequence shown here is derived from an EMBL/GenBank/DDBJ whole genome shotgun (WGS) entry which is preliminary data.</text>
</comment>
<evidence type="ECO:0000256" key="3">
    <source>
        <dbReference type="ARBA" id="ARBA00023186"/>
    </source>
</evidence>
<dbReference type="Pfam" id="PF02492">
    <property type="entry name" value="cobW"/>
    <property type="match status" value="1"/>
</dbReference>
<dbReference type="Pfam" id="PF07683">
    <property type="entry name" value="CobW_C"/>
    <property type="match status" value="1"/>
</dbReference>
<keyword evidence="2" id="KW-0378">Hydrolase</keyword>
<dbReference type="SMART" id="SM00833">
    <property type="entry name" value="CobW_C"/>
    <property type="match status" value="1"/>
</dbReference>
<evidence type="ECO:0000259" key="8">
    <source>
        <dbReference type="SMART" id="SM00833"/>
    </source>
</evidence>
<proteinExistence type="inferred from homology"/>
<keyword evidence="3" id="KW-0143">Chaperone</keyword>
<dbReference type="PANTHER" id="PTHR13748:SF62">
    <property type="entry name" value="COBW DOMAIN-CONTAINING PROTEIN"/>
    <property type="match status" value="1"/>
</dbReference>